<name>A0A4S8LH44_DENBC</name>
<dbReference type="EMBL" id="ML179431">
    <property type="protein sequence ID" value="THU87888.1"/>
    <property type="molecule type" value="Genomic_DNA"/>
</dbReference>
<feature type="region of interest" description="Disordered" evidence="1">
    <location>
        <begin position="1"/>
        <end position="23"/>
    </location>
</feature>
<dbReference type="OrthoDB" id="3182677at2759"/>
<protein>
    <recommendedName>
        <fullName evidence="4">Fungal-type protein kinase domain-containing protein</fullName>
    </recommendedName>
</protein>
<evidence type="ECO:0008006" key="4">
    <source>
        <dbReference type="Google" id="ProtNLM"/>
    </source>
</evidence>
<dbReference type="AlphaFoldDB" id="A0A4S8LH44"/>
<organism evidence="2 3">
    <name type="scientific">Dendrothele bispora (strain CBS 962.96)</name>
    <dbReference type="NCBI Taxonomy" id="1314807"/>
    <lineage>
        <taxon>Eukaryota</taxon>
        <taxon>Fungi</taxon>
        <taxon>Dikarya</taxon>
        <taxon>Basidiomycota</taxon>
        <taxon>Agaricomycotina</taxon>
        <taxon>Agaricomycetes</taxon>
        <taxon>Agaricomycetidae</taxon>
        <taxon>Agaricales</taxon>
        <taxon>Agaricales incertae sedis</taxon>
        <taxon>Dendrothele</taxon>
    </lineage>
</organism>
<gene>
    <name evidence="2" type="ORF">K435DRAFT_325277</name>
</gene>
<reference evidence="2 3" key="1">
    <citation type="journal article" date="2019" name="Nat. Ecol. Evol.">
        <title>Megaphylogeny resolves global patterns of mushroom evolution.</title>
        <authorList>
            <person name="Varga T."/>
            <person name="Krizsan K."/>
            <person name="Foldi C."/>
            <person name="Dima B."/>
            <person name="Sanchez-Garcia M."/>
            <person name="Sanchez-Ramirez S."/>
            <person name="Szollosi G.J."/>
            <person name="Szarkandi J.G."/>
            <person name="Papp V."/>
            <person name="Albert L."/>
            <person name="Andreopoulos W."/>
            <person name="Angelini C."/>
            <person name="Antonin V."/>
            <person name="Barry K.W."/>
            <person name="Bougher N.L."/>
            <person name="Buchanan P."/>
            <person name="Buyck B."/>
            <person name="Bense V."/>
            <person name="Catcheside P."/>
            <person name="Chovatia M."/>
            <person name="Cooper J."/>
            <person name="Damon W."/>
            <person name="Desjardin D."/>
            <person name="Finy P."/>
            <person name="Geml J."/>
            <person name="Haridas S."/>
            <person name="Hughes K."/>
            <person name="Justo A."/>
            <person name="Karasinski D."/>
            <person name="Kautmanova I."/>
            <person name="Kiss B."/>
            <person name="Kocsube S."/>
            <person name="Kotiranta H."/>
            <person name="LaButti K.M."/>
            <person name="Lechner B.E."/>
            <person name="Liimatainen K."/>
            <person name="Lipzen A."/>
            <person name="Lukacs Z."/>
            <person name="Mihaltcheva S."/>
            <person name="Morgado L.N."/>
            <person name="Niskanen T."/>
            <person name="Noordeloos M.E."/>
            <person name="Ohm R.A."/>
            <person name="Ortiz-Santana B."/>
            <person name="Ovrebo C."/>
            <person name="Racz N."/>
            <person name="Riley R."/>
            <person name="Savchenko A."/>
            <person name="Shiryaev A."/>
            <person name="Soop K."/>
            <person name="Spirin V."/>
            <person name="Szebenyi C."/>
            <person name="Tomsovsky M."/>
            <person name="Tulloss R.E."/>
            <person name="Uehling J."/>
            <person name="Grigoriev I.V."/>
            <person name="Vagvolgyi C."/>
            <person name="Papp T."/>
            <person name="Martin F.M."/>
            <person name="Miettinen O."/>
            <person name="Hibbett D.S."/>
            <person name="Nagy L.G."/>
        </authorList>
    </citation>
    <scope>NUCLEOTIDE SEQUENCE [LARGE SCALE GENOMIC DNA]</scope>
    <source>
        <strain evidence="2 3">CBS 962.96</strain>
    </source>
</reference>
<evidence type="ECO:0000313" key="2">
    <source>
        <dbReference type="EMBL" id="THU87888.1"/>
    </source>
</evidence>
<dbReference type="Proteomes" id="UP000297245">
    <property type="component" value="Unassembled WGS sequence"/>
</dbReference>
<accession>A0A4S8LH44</accession>
<evidence type="ECO:0000256" key="1">
    <source>
        <dbReference type="SAM" id="MobiDB-lite"/>
    </source>
</evidence>
<sequence length="386" mass="43992">MTLTSSCSTSGRKATSTSHTTKFPPSSLYQRDWIEEEIGRRTWQFSVQETSQMLSPKMLKELDEISESGSHLVTDYDLLVDQEFIQKAIDKMPLPSTPNLVQTERENYPLITDFLNECVENCKTAYNEAVAHQELQEKTSSCFPKLKKAGSHWWPDLKFSVYDKRTGDEVDGAEPLQQDIVGTHLELDILSRCVWGVMRRDGSGQVGIDIPGLVKAQWRELVKQAATYARAMANFVPLRLFSLVIGVNHYQKTLRFLIFHRSGLTASEELSLTMPEGCRAIQRILFSVYLWQTPEDAGFPAFTNGYNFTLPTMRNLEQPLTWVKENFYHSLCVRGQASFASALELIAPFDENLPRSPRLYEKSTSLTSFSWNTLNPPSRFSPCFRT</sequence>
<keyword evidence="3" id="KW-1185">Reference proteome</keyword>
<evidence type="ECO:0000313" key="3">
    <source>
        <dbReference type="Proteomes" id="UP000297245"/>
    </source>
</evidence>
<proteinExistence type="predicted"/>